<evidence type="ECO:0000313" key="6">
    <source>
        <dbReference type="Proteomes" id="UP000440694"/>
    </source>
</evidence>
<dbReference type="PRINTS" id="PR01415">
    <property type="entry name" value="ANKYRIN"/>
</dbReference>
<name>A0A6I3KIN0_9HYPH</name>
<dbReference type="InterPro" id="IPR029068">
    <property type="entry name" value="Glyas_Bleomycin-R_OHBP_Dase"/>
</dbReference>
<dbReference type="Gene3D" id="3.10.180.10">
    <property type="entry name" value="2,3-Dihydroxybiphenyl 1,2-Dioxygenase, domain 1"/>
    <property type="match status" value="1"/>
</dbReference>
<dbReference type="PROSITE" id="PS50297">
    <property type="entry name" value="ANK_REP_REGION"/>
    <property type="match status" value="3"/>
</dbReference>
<dbReference type="EMBL" id="WMBQ01000001">
    <property type="protein sequence ID" value="MTD94219.1"/>
    <property type="molecule type" value="Genomic_DNA"/>
</dbReference>
<gene>
    <name evidence="5" type="ORF">GIW81_07705</name>
</gene>
<feature type="repeat" description="ANK" evidence="3">
    <location>
        <begin position="260"/>
        <end position="292"/>
    </location>
</feature>
<proteinExistence type="predicted"/>
<keyword evidence="6" id="KW-1185">Reference proteome</keyword>
<dbReference type="RefSeq" id="WP_154738673.1">
    <property type="nucleotide sequence ID" value="NZ_WMBQ01000001.1"/>
</dbReference>
<evidence type="ECO:0000313" key="5">
    <source>
        <dbReference type="EMBL" id="MTD94219.1"/>
    </source>
</evidence>
<dbReference type="Gene3D" id="1.25.40.20">
    <property type="entry name" value="Ankyrin repeat-containing domain"/>
    <property type="match status" value="2"/>
</dbReference>
<keyword evidence="1" id="KW-0677">Repeat</keyword>
<dbReference type="InterPro" id="IPR050745">
    <property type="entry name" value="Multifunctional_regulatory"/>
</dbReference>
<feature type="repeat" description="ANK" evidence="3">
    <location>
        <begin position="130"/>
        <end position="162"/>
    </location>
</feature>
<feature type="domain" description="VOC" evidence="4">
    <location>
        <begin position="294"/>
        <end position="406"/>
    </location>
</feature>
<dbReference type="PROSITE" id="PS50088">
    <property type="entry name" value="ANK_REPEAT"/>
    <property type="match status" value="4"/>
</dbReference>
<dbReference type="SMART" id="SM00248">
    <property type="entry name" value="ANK"/>
    <property type="match status" value="4"/>
</dbReference>
<dbReference type="InterPro" id="IPR036770">
    <property type="entry name" value="Ankyrin_rpt-contain_sf"/>
</dbReference>
<sequence>MPNKLPPRPDLAWLKKAAKERLAGLRSGDPSAKLHQAQLDISREYGFASWRVLKEHVDSVSLDGQIIAAAVRGDAHELARLLDEHPRKLSITGGQWGTPLSHLAAENGHLDCVEVLLAHGTDVNLRDKLDQATALHWAAQGGHLRVVERLLGAGADIDGEGDAHEAGVIGWATIFQHVRREAADYLLARGAKPTVFSSIVLGRADLIERVFDADASLVSRRMSRFENSRTPLHFAVLKNQPEIVALLLRRGADPKAKDDRGLTPLNDATARTDRRIVEALLGAGAERQELSDNRFSEAIPILNVKSVPASIAYYVEKLGFRKEWDWGAPATFGCVSRDGVKLFLCQGGQGSPGTWVSIFVQDVDLLFDEYRTHGATIRQPPTNFPWGLREMNVEDLDGHRLRMGSAATDNADSAPLCD</sequence>
<keyword evidence="2 3" id="KW-0040">ANK repeat</keyword>
<evidence type="ECO:0000256" key="2">
    <source>
        <dbReference type="ARBA" id="ARBA00023043"/>
    </source>
</evidence>
<dbReference type="InterPro" id="IPR002110">
    <property type="entry name" value="Ankyrin_rpt"/>
</dbReference>
<evidence type="ECO:0000259" key="4">
    <source>
        <dbReference type="PROSITE" id="PS51819"/>
    </source>
</evidence>
<dbReference type="Pfam" id="PF00903">
    <property type="entry name" value="Glyoxalase"/>
    <property type="match status" value="1"/>
</dbReference>
<feature type="repeat" description="ANK" evidence="3">
    <location>
        <begin position="227"/>
        <end position="259"/>
    </location>
</feature>
<protein>
    <recommendedName>
        <fullName evidence="4">VOC domain-containing protein</fullName>
    </recommendedName>
</protein>
<dbReference type="InterPro" id="IPR004360">
    <property type="entry name" value="Glyas_Fos-R_dOase_dom"/>
</dbReference>
<dbReference type="CDD" id="cd16355">
    <property type="entry name" value="VOC_like"/>
    <property type="match status" value="1"/>
</dbReference>
<dbReference type="Pfam" id="PF13857">
    <property type="entry name" value="Ank_5"/>
    <property type="match status" value="1"/>
</dbReference>
<dbReference type="AlphaFoldDB" id="A0A6I3KIN0"/>
<dbReference type="SUPFAM" id="SSF54593">
    <property type="entry name" value="Glyoxalase/Bleomycin resistance protein/Dihydroxybiphenyl dioxygenase"/>
    <property type="match status" value="1"/>
</dbReference>
<dbReference type="InterPro" id="IPR037523">
    <property type="entry name" value="VOC_core"/>
</dbReference>
<dbReference type="PANTHER" id="PTHR24189">
    <property type="entry name" value="MYOTROPHIN"/>
    <property type="match status" value="1"/>
</dbReference>
<organism evidence="5 6">
    <name type="scientific">Hyphomicrobium album</name>
    <dbReference type="NCBI Taxonomy" id="2665159"/>
    <lineage>
        <taxon>Bacteria</taxon>
        <taxon>Pseudomonadati</taxon>
        <taxon>Pseudomonadota</taxon>
        <taxon>Alphaproteobacteria</taxon>
        <taxon>Hyphomicrobiales</taxon>
        <taxon>Hyphomicrobiaceae</taxon>
        <taxon>Hyphomicrobium</taxon>
    </lineage>
</organism>
<dbReference type="Proteomes" id="UP000440694">
    <property type="component" value="Unassembled WGS sequence"/>
</dbReference>
<feature type="repeat" description="ANK" evidence="3">
    <location>
        <begin position="96"/>
        <end position="128"/>
    </location>
</feature>
<dbReference type="Pfam" id="PF12796">
    <property type="entry name" value="Ank_2"/>
    <property type="match status" value="1"/>
</dbReference>
<comment type="caution">
    <text evidence="5">The sequence shown here is derived from an EMBL/GenBank/DDBJ whole genome shotgun (WGS) entry which is preliminary data.</text>
</comment>
<dbReference type="PROSITE" id="PS51819">
    <property type="entry name" value="VOC"/>
    <property type="match status" value="1"/>
</dbReference>
<accession>A0A6I3KIN0</accession>
<dbReference type="PANTHER" id="PTHR24189:SF50">
    <property type="entry name" value="ANKYRIN REPEAT AND SOCS BOX PROTEIN 2"/>
    <property type="match status" value="1"/>
</dbReference>
<evidence type="ECO:0000256" key="1">
    <source>
        <dbReference type="ARBA" id="ARBA00022737"/>
    </source>
</evidence>
<reference evidence="5 6" key="1">
    <citation type="submission" date="2019-11" db="EMBL/GenBank/DDBJ databases">
        <title>Identification of a novel strain.</title>
        <authorList>
            <person name="Xu Q."/>
            <person name="Wang G."/>
        </authorList>
    </citation>
    <scope>NUCLEOTIDE SEQUENCE [LARGE SCALE GENOMIC DNA]</scope>
    <source>
        <strain evidence="6">xq</strain>
    </source>
</reference>
<evidence type="ECO:0000256" key="3">
    <source>
        <dbReference type="PROSITE-ProRule" id="PRU00023"/>
    </source>
</evidence>
<dbReference type="SUPFAM" id="SSF48403">
    <property type="entry name" value="Ankyrin repeat"/>
    <property type="match status" value="1"/>
</dbReference>